<dbReference type="OrthoDB" id="8670884at2"/>
<name>A0A511CUP7_9PSEU</name>
<sequence>MRDHVLVRLLDRALVQRLIWEQASQLKVGYRGGPLVPGRWSPGRRGRCPGDRVADLDCARPDGARTRLYAELGPRWAVLAPAGAAGEEIAAAARRFLGPDLVTRLVTTDGARAPRLVRPDGHLAWTGRDPAALVRLLGKVLNHPTAPVRPAAGSRETGTDIA</sequence>
<organism evidence="1 2">
    <name type="scientific">Pseudonocardia asaccharolytica DSM 44247 = NBRC 16224</name>
    <dbReference type="NCBI Taxonomy" id="1123024"/>
    <lineage>
        <taxon>Bacteria</taxon>
        <taxon>Bacillati</taxon>
        <taxon>Actinomycetota</taxon>
        <taxon>Actinomycetes</taxon>
        <taxon>Pseudonocardiales</taxon>
        <taxon>Pseudonocardiaceae</taxon>
        <taxon>Pseudonocardia</taxon>
    </lineage>
</organism>
<evidence type="ECO:0000313" key="1">
    <source>
        <dbReference type="EMBL" id="GEL16300.1"/>
    </source>
</evidence>
<dbReference type="STRING" id="1123024.GCA_000423625_01053"/>
<gene>
    <name evidence="1" type="ORF">PA7_01370</name>
</gene>
<dbReference type="Proteomes" id="UP000321328">
    <property type="component" value="Unassembled WGS sequence"/>
</dbReference>
<keyword evidence="2" id="KW-1185">Reference proteome</keyword>
<dbReference type="AlphaFoldDB" id="A0A511CUP7"/>
<dbReference type="EMBL" id="BJVI01000001">
    <property type="protein sequence ID" value="GEL16300.1"/>
    <property type="molecule type" value="Genomic_DNA"/>
</dbReference>
<dbReference type="RefSeq" id="WP_147200879.1">
    <property type="nucleotide sequence ID" value="NZ_AUII01000003.1"/>
</dbReference>
<protein>
    <recommendedName>
        <fullName evidence="3">FAD-binding domain-containing protein</fullName>
    </recommendedName>
</protein>
<dbReference type="Pfam" id="PF21274">
    <property type="entry name" value="Rng_hyd_C"/>
    <property type="match status" value="1"/>
</dbReference>
<evidence type="ECO:0000313" key="2">
    <source>
        <dbReference type="Proteomes" id="UP000321328"/>
    </source>
</evidence>
<evidence type="ECO:0008006" key="3">
    <source>
        <dbReference type="Google" id="ProtNLM"/>
    </source>
</evidence>
<reference evidence="1 2" key="1">
    <citation type="submission" date="2019-07" db="EMBL/GenBank/DDBJ databases">
        <title>Whole genome shotgun sequence of Pseudonocardia asaccharolytica NBRC 16224.</title>
        <authorList>
            <person name="Hosoyama A."/>
            <person name="Uohara A."/>
            <person name="Ohji S."/>
            <person name="Ichikawa N."/>
        </authorList>
    </citation>
    <scope>NUCLEOTIDE SEQUENCE [LARGE SCALE GENOMIC DNA]</scope>
    <source>
        <strain evidence="1 2">NBRC 16224</strain>
    </source>
</reference>
<comment type="caution">
    <text evidence="1">The sequence shown here is derived from an EMBL/GenBank/DDBJ whole genome shotgun (WGS) entry which is preliminary data.</text>
</comment>
<proteinExistence type="predicted"/>
<accession>A0A511CUP7</accession>
<dbReference type="Gene3D" id="3.40.30.120">
    <property type="match status" value="1"/>
</dbReference>